<evidence type="ECO:0000256" key="1">
    <source>
        <dbReference type="SAM" id="MobiDB-lite"/>
    </source>
</evidence>
<name>G5A8V4_PHYSP</name>
<proteinExistence type="predicted"/>
<feature type="compositionally biased region" description="Low complexity" evidence="1">
    <location>
        <begin position="148"/>
        <end position="158"/>
    </location>
</feature>
<reference evidence="2 3" key="1">
    <citation type="journal article" date="2006" name="Science">
        <title>Phytophthora genome sequences uncover evolutionary origins and mechanisms of pathogenesis.</title>
        <authorList>
            <person name="Tyler B.M."/>
            <person name="Tripathy S."/>
            <person name="Zhang X."/>
            <person name="Dehal P."/>
            <person name="Jiang R.H."/>
            <person name="Aerts A."/>
            <person name="Arredondo F.D."/>
            <person name="Baxter L."/>
            <person name="Bensasson D."/>
            <person name="Beynon J.L."/>
            <person name="Chapman J."/>
            <person name="Damasceno C.M."/>
            <person name="Dorrance A.E."/>
            <person name="Dou D."/>
            <person name="Dickerman A.W."/>
            <person name="Dubchak I.L."/>
            <person name="Garbelotto M."/>
            <person name="Gijzen M."/>
            <person name="Gordon S.G."/>
            <person name="Govers F."/>
            <person name="Grunwald N.J."/>
            <person name="Huang W."/>
            <person name="Ivors K.L."/>
            <person name="Jones R.W."/>
            <person name="Kamoun S."/>
            <person name="Krampis K."/>
            <person name="Lamour K.H."/>
            <person name="Lee M.K."/>
            <person name="McDonald W.H."/>
            <person name="Medina M."/>
            <person name="Meijer H.J."/>
            <person name="Nordberg E.K."/>
            <person name="Maclean D.J."/>
            <person name="Ospina-Giraldo M.D."/>
            <person name="Morris P.F."/>
            <person name="Phuntumart V."/>
            <person name="Putnam N.H."/>
            <person name="Rash S."/>
            <person name="Rose J.K."/>
            <person name="Sakihama Y."/>
            <person name="Salamov A.A."/>
            <person name="Savidor A."/>
            <person name="Scheuring C.F."/>
            <person name="Smith B.M."/>
            <person name="Sobral B.W."/>
            <person name="Terry A."/>
            <person name="Torto-Alalibo T.A."/>
            <person name="Win J."/>
            <person name="Xu Z."/>
            <person name="Zhang H."/>
            <person name="Grigoriev I.V."/>
            <person name="Rokhsar D.S."/>
            <person name="Boore J.L."/>
        </authorList>
    </citation>
    <scope>NUCLEOTIDE SEQUENCE [LARGE SCALE GENOMIC DNA]</scope>
    <source>
        <strain evidence="2 3">P6497</strain>
    </source>
</reference>
<accession>G5A8V4</accession>
<protein>
    <submittedName>
        <fullName evidence="2">Uncharacterized protein</fullName>
    </submittedName>
</protein>
<dbReference type="PANTHER" id="PTHR34409">
    <property type="entry name" value="SET DOMAIN-CONTAINING PROTEIN"/>
    <property type="match status" value="1"/>
</dbReference>
<keyword evidence="3" id="KW-1185">Reference proteome</keyword>
<dbReference type="InParanoid" id="G5A8V4"/>
<feature type="compositionally biased region" description="Polar residues" evidence="1">
    <location>
        <begin position="206"/>
        <end position="222"/>
    </location>
</feature>
<dbReference type="RefSeq" id="XP_009536502.1">
    <property type="nucleotide sequence ID" value="XM_009538207.1"/>
</dbReference>
<feature type="region of interest" description="Disordered" evidence="1">
    <location>
        <begin position="82"/>
        <end position="222"/>
    </location>
</feature>
<evidence type="ECO:0000313" key="2">
    <source>
        <dbReference type="EMBL" id="EGZ08330.1"/>
    </source>
</evidence>
<feature type="compositionally biased region" description="Low complexity" evidence="1">
    <location>
        <begin position="181"/>
        <end position="192"/>
    </location>
</feature>
<dbReference type="AlphaFoldDB" id="G5A8V4"/>
<dbReference type="KEGG" id="psoj:PHYSODRAFT_254221"/>
<dbReference type="Proteomes" id="UP000002640">
    <property type="component" value="Unassembled WGS sequence"/>
</dbReference>
<sequence>MSDVDRLLALVEKMLPLGKDEWERLAMTYIANAVRPRETTRAFGPTGVQETPPHIKKAKVVKLAVDAKANVVEMDAVADDDQPDFCFEVDPDDSLPTGGESLGSDESLNDESTVYSRSTSRGEFQDLLTSPPGMEGFDDLAHTPHPAPGRAGPSARRSGSGGPPPSRKAAVNATSGEASLPTQQPATQAAAAVSRDDLEAARYPKLQTSSNRLGGTDLSSFRDTIGVKRAREDKKDTAEASYAKAKRIRAMKATTALKSKLDGIESNSSSMRGSILETLLVLREESERKAKARLS</sequence>
<feature type="compositionally biased region" description="Polar residues" evidence="1">
    <location>
        <begin position="104"/>
        <end position="122"/>
    </location>
</feature>
<dbReference type="PANTHER" id="PTHR34409:SF1">
    <property type="entry name" value="MYB-LIKE DOMAIN-CONTAINING PROTEIN"/>
    <property type="match status" value="1"/>
</dbReference>
<gene>
    <name evidence="2" type="ORF">PHYSODRAFT_254221</name>
</gene>
<dbReference type="GeneID" id="20638483"/>
<evidence type="ECO:0000313" key="3">
    <source>
        <dbReference type="Proteomes" id="UP000002640"/>
    </source>
</evidence>
<organism evidence="2 3">
    <name type="scientific">Phytophthora sojae (strain P6497)</name>
    <name type="common">Soybean stem and root rot agent</name>
    <name type="synonym">Phytophthora megasperma f. sp. glycines</name>
    <dbReference type="NCBI Taxonomy" id="1094619"/>
    <lineage>
        <taxon>Eukaryota</taxon>
        <taxon>Sar</taxon>
        <taxon>Stramenopiles</taxon>
        <taxon>Oomycota</taxon>
        <taxon>Peronosporomycetes</taxon>
        <taxon>Peronosporales</taxon>
        <taxon>Peronosporaceae</taxon>
        <taxon>Phytophthora</taxon>
    </lineage>
</organism>
<dbReference type="EMBL" id="JH159161">
    <property type="protein sequence ID" value="EGZ08330.1"/>
    <property type="molecule type" value="Genomic_DNA"/>
</dbReference>
<feature type="compositionally biased region" description="Acidic residues" evidence="1">
    <location>
        <begin position="82"/>
        <end position="93"/>
    </location>
</feature>